<evidence type="ECO:0000256" key="1">
    <source>
        <dbReference type="SAM" id="Phobius"/>
    </source>
</evidence>
<gene>
    <name evidence="2" type="ORF">NCTC10797_05086</name>
</gene>
<dbReference type="AlphaFoldDB" id="A0A4U8WFE7"/>
<dbReference type="EMBL" id="LR215973">
    <property type="protein sequence ID" value="VFB01268.1"/>
    <property type="molecule type" value="Genomic_DNA"/>
</dbReference>
<name>A0A4U8WFE7_9NOCA</name>
<evidence type="ECO:0000313" key="2">
    <source>
        <dbReference type="EMBL" id="VFB01268.1"/>
    </source>
</evidence>
<proteinExistence type="predicted"/>
<evidence type="ECO:0000313" key="3">
    <source>
        <dbReference type="Proteomes" id="UP000290439"/>
    </source>
</evidence>
<organism evidence="2 3">
    <name type="scientific">Nocardia cyriacigeorgica</name>
    <dbReference type="NCBI Taxonomy" id="135487"/>
    <lineage>
        <taxon>Bacteria</taxon>
        <taxon>Bacillati</taxon>
        <taxon>Actinomycetota</taxon>
        <taxon>Actinomycetes</taxon>
        <taxon>Mycobacteriales</taxon>
        <taxon>Nocardiaceae</taxon>
        <taxon>Nocardia</taxon>
    </lineage>
</organism>
<keyword evidence="1" id="KW-1133">Transmembrane helix</keyword>
<accession>A0A4U8WFE7</accession>
<reference evidence="2 3" key="1">
    <citation type="submission" date="2019-02" db="EMBL/GenBank/DDBJ databases">
        <authorList>
            <consortium name="Pathogen Informatics"/>
        </authorList>
    </citation>
    <scope>NUCLEOTIDE SEQUENCE [LARGE SCALE GENOMIC DNA]</scope>
    <source>
        <strain evidence="2 3">3012STDY6756504</strain>
    </source>
</reference>
<keyword evidence="1" id="KW-0472">Membrane</keyword>
<feature type="transmembrane region" description="Helical" evidence="1">
    <location>
        <begin position="34"/>
        <end position="54"/>
    </location>
</feature>
<protein>
    <submittedName>
        <fullName evidence="2">Uncharacterized protein</fullName>
    </submittedName>
</protein>
<keyword evidence="1" id="KW-0812">Transmembrane</keyword>
<sequence length="103" mass="10234">MWGVGTASVVRGMAERGYEGGEDRLWKEMDMRRMSVIVAGAMVVAGLGSGVAAAEAGAPAPVVGEQAGTAVVAVPCPPFGSPVLCALAKIINPLLPATGSVGL</sequence>
<dbReference type="Proteomes" id="UP000290439">
    <property type="component" value="Chromosome"/>
</dbReference>